<dbReference type="AlphaFoldDB" id="B3M3G8"/>
<dbReference type="HOGENOM" id="CLU_845349_0_0_1"/>
<dbReference type="InParanoid" id="B3M3G8"/>
<reference evidence="2 3" key="1">
    <citation type="journal article" date="2007" name="Nature">
        <title>Evolution of genes and genomes on the Drosophila phylogeny.</title>
        <authorList>
            <consortium name="Drosophila 12 Genomes Consortium"/>
            <person name="Clark A.G."/>
            <person name="Eisen M.B."/>
            <person name="Smith D.R."/>
            <person name="Bergman C.M."/>
            <person name="Oliver B."/>
            <person name="Markow T.A."/>
            <person name="Kaufman T.C."/>
            <person name="Kellis M."/>
            <person name="Gelbart W."/>
            <person name="Iyer V.N."/>
            <person name="Pollard D.A."/>
            <person name="Sackton T.B."/>
            <person name="Larracuente A.M."/>
            <person name="Singh N.D."/>
            <person name="Abad J.P."/>
            <person name="Abt D.N."/>
            <person name="Adryan B."/>
            <person name="Aguade M."/>
            <person name="Akashi H."/>
            <person name="Anderson W.W."/>
            <person name="Aquadro C.F."/>
            <person name="Ardell D.H."/>
            <person name="Arguello R."/>
            <person name="Artieri C.G."/>
            <person name="Barbash D.A."/>
            <person name="Barker D."/>
            <person name="Barsanti P."/>
            <person name="Batterham P."/>
            <person name="Batzoglou S."/>
            <person name="Begun D."/>
            <person name="Bhutkar A."/>
            <person name="Blanco E."/>
            <person name="Bosak S.A."/>
            <person name="Bradley R.K."/>
            <person name="Brand A.D."/>
            <person name="Brent M.R."/>
            <person name="Brooks A.N."/>
            <person name="Brown R.H."/>
            <person name="Butlin R.K."/>
            <person name="Caggese C."/>
            <person name="Calvi B.R."/>
            <person name="Bernardo de Carvalho A."/>
            <person name="Caspi A."/>
            <person name="Castrezana S."/>
            <person name="Celniker S.E."/>
            <person name="Chang J.L."/>
            <person name="Chapple C."/>
            <person name="Chatterji S."/>
            <person name="Chinwalla A."/>
            <person name="Civetta A."/>
            <person name="Clifton S.W."/>
            <person name="Comeron J.M."/>
            <person name="Costello J.C."/>
            <person name="Coyne J.A."/>
            <person name="Daub J."/>
            <person name="David R.G."/>
            <person name="Delcher A.L."/>
            <person name="Delehaunty K."/>
            <person name="Do C.B."/>
            <person name="Ebling H."/>
            <person name="Edwards K."/>
            <person name="Eickbush T."/>
            <person name="Evans J.D."/>
            <person name="Filipski A."/>
            <person name="Findeiss S."/>
            <person name="Freyhult E."/>
            <person name="Fulton L."/>
            <person name="Fulton R."/>
            <person name="Garcia A.C."/>
            <person name="Gardiner A."/>
            <person name="Garfield D.A."/>
            <person name="Garvin B.E."/>
            <person name="Gibson G."/>
            <person name="Gilbert D."/>
            <person name="Gnerre S."/>
            <person name="Godfrey J."/>
            <person name="Good R."/>
            <person name="Gotea V."/>
            <person name="Gravely B."/>
            <person name="Greenberg A.J."/>
            <person name="Griffiths-Jones S."/>
            <person name="Gross S."/>
            <person name="Guigo R."/>
            <person name="Gustafson E.A."/>
            <person name="Haerty W."/>
            <person name="Hahn M.W."/>
            <person name="Halligan D.L."/>
            <person name="Halpern A.L."/>
            <person name="Halter G.M."/>
            <person name="Han M.V."/>
            <person name="Heger A."/>
            <person name="Hillier L."/>
            <person name="Hinrichs A.S."/>
            <person name="Holmes I."/>
            <person name="Hoskins R.A."/>
            <person name="Hubisz M.J."/>
            <person name="Hultmark D."/>
            <person name="Huntley M.A."/>
            <person name="Jaffe D.B."/>
            <person name="Jagadeeshan S."/>
            <person name="Jeck W.R."/>
            <person name="Johnson J."/>
            <person name="Jones C.D."/>
            <person name="Jordan W.C."/>
            <person name="Karpen G.H."/>
            <person name="Kataoka E."/>
            <person name="Keightley P.D."/>
            <person name="Kheradpour P."/>
            <person name="Kirkness E.F."/>
            <person name="Koerich L.B."/>
            <person name="Kristiansen K."/>
            <person name="Kudrna D."/>
            <person name="Kulathinal R.J."/>
            <person name="Kumar S."/>
            <person name="Kwok R."/>
            <person name="Lander E."/>
            <person name="Langley C.H."/>
            <person name="Lapoint R."/>
            <person name="Lazzaro B.P."/>
            <person name="Lee S.J."/>
            <person name="Levesque L."/>
            <person name="Li R."/>
            <person name="Lin C.F."/>
            <person name="Lin M.F."/>
            <person name="Lindblad-Toh K."/>
            <person name="Llopart A."/>
            <person name="Long M."/>
            <person name="Low L."/>
            <person name="Lozovsky E."/>
            <person name="Lu J."/>
            <person name="Luo M."/>
            <person name="Machado C.A."/>
            <person name="Makalowski W."/>
            <person name="Marzo M."/>
            <person name="Matsuda M."/>
            <person name="Matzkin L."/>
            <person name="McAllister B."/>
            <person name="McBride C.S."/>
            <person name="McKernan B."/>
            <person name="McKernan K."/>
            <person name="Mendez-Lago M."/>
            <person name="Minx P."/>
            <person name="Mollenhauer M.U."/>
            <person name="Montooth K."/>
            <person name="Mount S.M."/>
            <person name="Mu X."/>
            <person name="Myers E."/>
            <person name="Negre B."/>
            <person name="Newfeld S."/>
            <person name="Nielsen R."/>
            <person name="Noor M.A."/>
            <person name="O'Grady P."/>
            <person name="Pachter L."/>
            <person name="Papaceit M."/>
            <person name="Parisi M.J."/>
            <person name="Parisi M."/>
            <person name="Parts L."/>
            <person name="Pedersen J.S."/>
            <person name="Pesole G."/>
            <person name="Phillippy A.M."/>
            <person name="Ponting C.P."/>
            <person name="Pop M."/>
            <person name="Porcelli D."/>
            <person name="Powell J.R."/>
            <person name="Prohaska S."/>
            <person name="Pruitt K."/>
            <person name="Puig M."/>
            <person name="Quesneville H."/>
            <person name="Ram K.R."/>
            <person name="Rand D."/>
            <person name="Rasmussen M.D."/>
            <person name="Reed L.K."/>
            <person name="Reenan R."/>
            <person name="Reily A."/>
            <person name="Remington K.A."/>
            <person name="Rieger T.T."/>
            <person name="Ritchie M.G."/>
            <person name="Robin C."/>
            <person name="Rogers Y.H."/>
            <person name="Rohde C."/>
            <person name="Rozas J."/>
            <person name="Rubenfield M.J."/>
            <person name="Ruiz A."/>
            <person name="Russo S."/>
            <person name="Salzberg S.L."/>
            <person name="Sanchez-Gracia A."/>
            <person name="Saranga D.J."/>
            <person name="Sato H."/>
            <person name="Schaeffer S.W."/>
            <person name="Schatz M.C."/>
            <person name="Schlenke T."/>
            <person name="Schwartz R."/>
            <person name="Segarra C."/>
            <person name="Singh R.S."/>
            <person name="Sirot L."/>
            <person name="Sirota M."/>
            <person name="Sisneros N.B."/>
            <person name="Smith C.D."/>
            <person name="Smith T.F."/>
            <person name="Spieth J."/>
            <person name="Stage D.E."/>
            <person name="Stark A."/>
            <person name="Stephan W."/>
            <person name="Strausberg R.L."/>
            <person name="Strempel S."/>
            <person name="Sturgill D."/>
            <person name="Sutton G."/>
            <person name="Sutton G.G."/>
            <person name="Tao W."/>
            <person name="Teichmann S."/>
            <person name="Tobari Y.N."/>
            <person name="Tomimura Y."/>
            <person name="Tsolas J.M."/>
            <person name="Valente V.L."/>
            <person name="Venter E."/>
            <person name="Venter J.C."/>
            <person name="Vicario S."/>
            <person name="Vieira F.G."/>
            <person name="Vilella A.J."/>
            <person name="Villasante A."/>
            <person name="Walenz B."/>
            <person name="Wang J."/>
            <person name="Wasserman M."/>
            <person name="Watts T."/>
            <person name="Wilson D."/>
            <person name="Wilson R.K."/>
            <person name="Wing R.A."/>
            <person name="Wolfner M.F."/>
            <person name="Wong A."/>
            <person name="Wong G.K."/>
            <person name="Wu C.I."/>
            <person name="Wu G."/>
            <person name="Yamamoto D."/>
            <person name="Yang H.P."/>
            <person name="Yang S.P."/>
            <person name="Yorke J.A."/>
            <person name="Yoshida K."/>
            <person name="Zdobnov E."/>
            <person name="Zhang P."/>
            <person name="Zhang Y."/>
            <person name="Zimin A.V."/>
            <person name="Baldwin J."/>
            <person name="Abdouelleil A."/>
            <person name="Abdulkadir J."/>
            <person name="Abebe A."/>
            <person name="Abera B."/>
            <person name="Abreu J."/>
            <person name="Acer S.C."/>
            <person name="Aftuck L."/>
            <person name="Alexander A."/>
            <person name="An P."/>
            <person name="Anderson E."/>
            <person name="Anderson S."/>
            <person name="Arachi H."/>
            <person name="Azer M."/>
            <person name="Bachantsang P."/>
            <person name="Barry A."/>
            <person name="Bayul T."/>
            <person name="Berlin A."/>
            <person name="Bessette D."/>
            <person name="Bloom T."/>
            <person name="Blye J."/>
            <person name="Boguslavskiy L."/>
            <person name="Bonnet C."/>
            <person name="Boukhgalter B."/>
            <person name="Bourzgui I."/>
            <person name="Brown A."/>
            <person name="Cahill P."/>
            <person name="Channer S."/>
            <person name="Cheshatsang Y."/>
            <person name="Chuda L."/>
            <person name="Citroen M."/>
            <person name="Collymore A."/>
            <person name="Cooke P."/>
            <person name="Costello M."/>
            <person name="D'Aco K."/>
            <person name="Daza R."/>
            <person name="De Haan G."/>
            <person name="DeGray S."/>
            <person name="DeMaso C."/>
            <person name="Dhargay N."/>
            <person name="Dooley K."/>
            <person name="Dooley E."/>
            <person name="Doricent M."/>
            <person name="Dorje P."/>
            <person name="Dorjee K."/>
            <person name="Dupes A."/>
            <person name="Elong R."/>
            <person name="Falk J."/>
            <person name="Farina A."/>
            <person name="Faro S."/>
            <person name="Ferguson D."/>
            <person name="Fisher S."/>
            <person name="Foley C.D."/>
            <person name="Franke A."/>
            <person name="Friedrich D."/>
            <person name="Gadbois L."/>
            <person name="Gearin G."/>
            <person name="Gearin C.R."/>
            <person name="Giannoukos G."/>
            <person name="Goode T."/>
            <person name="Graham J."/>
            <person name="Grandbois E."/>
            <person name="Grewal S."/>
            <person name="Gyaltsen K."/>
            <person name="Hafez N."/>
            <person name="Hagos B."/>
            <person name="Hall J."/>
            <person name="Henson C."/>
            <person name="Hollinger A."/>
            <person name="Honan T."/>
            <person name="Huard M.D."/>
            <person name="Hughes L."/>
            <person name="Hurhula B."/>
            <person name="Husby M.E."/>
            <person name="Kamat A."/>
            <person name="Kanga B."/>
            <person name="Kashin S."/>
            <person name="Khazanovich D."/>
            <person name="Kisner P."/>
            <person name="Lance K."/>
            <person name="Lara M."/>
            <person name="Lee W."/>
            <person name="Lennon N."/>
            <person name="Letendre F."/>
            <person name="LeVine R."/>
            <person name="Lipovsky A."/>
            <person name="Liu X."/>
            <person name="Liu J."/>
            <person name="Liu S."/>
            <person name="Lokyitsang T."/>
            <person name="Lokyitsang Y."/>
            <person name="Lubonja R."/>
            <person name="Lui A."/>
            <person name="MacDonald P."/>
            <person name="Magnisalis V."/>
            <person name="Maru K."/>
            <person name="Matthews C."/>
            <person name="McCusker W."/>
            <person name="McDonough S."/>
            <person name="Mehta T."/>
            <person name="Meldrim J."/>
            <person name="Meneus L."/>
            <person name="Mihai O."/>
            <person name="Mihalev A."/>
            <person name="Mihova T."/>
            <person name="Mittelman R."/>
            <person name="Mlenga V."/>
            <person name="Montmayeur A."/>
            <person name="Mulrain L."/>
            <person name="Navidi A."/>
            <person name="Naylor J."/>
            <person name="Negash T."/>
            <person name="Nguyen T."/>
            <person name="Nguyen N."/>
            <person name="Nicol R."/>
            <person name="Norbu C."/>
            <person name="Norbu N."/>
            <person name="Novod N."/>
            <person name="O'Neill B."/>
            <person name="Osman S."/>
            <person name="Markiewicz E."/>
            <person name="Oyono O.L."/>
            <person name="Patti C."/>
            <person name="Phunkhang P."/>
            <person name="Pierre F."/>
            <person name="Priest M."/>
            <person name="Raghuraman S."/>
            <person name="Rege F."/>
            <person name="Reyes R."/>
            <person name="Rise C."/>
            <person name="Rogov P."/>
            <person name="Ross K."/>
            <person name="Ryan E."/>
            <person name="Settipalli S."/>
            <person name="Shea T."/>
            <person name="Sherpa N."/>
            <person name="Shi L."/>
            <person name="Shih D."/>
            <person name="Sparrow T."/>
            <person name="Spaulding J."/>
            <person name="Stalker J."/>
            <person name="Stange-Thomann N."/>
            <person name="Stavropoulos S."/>
            <person name="Stone C."/>
            <person name="Strader C."/>
            <person name="Tesfaye S."/>
            <person name="Thomson T."/>
            <person name="Thoulutsang Y."/>
            <person name="Thoulutsang D."/>
            <person name="Topham K."/>
            <person name="Topping I."/>
            <person name="Tsamla T."/>
            <person name="Vassiliev H."/>
            <person name="Vo A."/>
            <person name="Wangchuk T."/>
            <person name="Wangdi T."/>
            <person name="Weiand M."/>
            <person name="Wilkinson J."/>
            <person name="Wilson A."/>
            <person name="Yadav S."/>
            <person name="Young G."/>
            <person name="Yu Q."/>
            <person name="Zembek L."/>
            <person name="Zhong D."/>
            <person name="Zimmer A."/>
            <person name="Zwirko Z."/>
            <person name="Jaffe D.B."/>
            <person name="Alvarez P."/>
            <person name="Brockman W."/>
            <person name="Butler J."/>
            <person name="Chin C."/>
            <person name="Gnerre S."/>
            <person name="Grabherr M."/>
            <person name="Kleber M."/>
            <person name="Mauceli E."/>
            <person name="MacCallum I."/>
        </authorList>
    </citation>
    <scope>NUCLEOTIDE SEQUENCE [LARGE SCALE GENOMIC DNA]</scope>
    <source>
        <strain evidence="3">Tucson 14024-0371.13</strain>
    </source>
</reference>
<sequence>MHDYLEDFENGQQEGPMVNMDELENLQEDLNNVLDDEEFEVASEDRDSDGDSVDTNEIGLAAIPEELDEEMNALRSNGPEAKRLEKSQQTLPEELDPREYKMMEATFIHLKSCMRSERHQLRANIRIQRRVMSLEEKLLSEMEEVRPSVVVSPPSLAGLAKDSIIQDVSLQLILSLVLQIEEYQDRITELKDLQLDYHSKKPSSTNEVLQYPPHDENGAPKILIFEQEVNFIKKYIKHRRQYLEYQKEFYAKIVQLNARWRQPPPAVSEEGSSLEDANSSSNHQTPKATQTPERSRSSRGAECIINMSARTRPGPLEERNIRQKYSQVD</sequence>
<feature type="compositionally biased region" description="Polar residues" evidence="1">
    <location>
        <begin position="275"/>
        <end position="292"/>
    </location>
</feature>
<gene>
    <name evidence="2" type="primary">Dana\GF24602</name>
    <name evidence="2" type="synonym">dana_GLEANR_9311</name>
    <name evidence="2" type="ORF">GF24602</name>
</gene>
<dbReference type="Proteomes" id="UP000007801">
    <property type="component" value="Unassembled WGS sequence"/>
</dbReference>
<evidence type="ECO:0000256" key="1">
    <source>
        <dbReference type="SAM" id="MobiDB-lite"/>
    </source>
</evidence>
<keyword evidence="3" id="KW-1185">Reference proteome</keyword>
<feature type="region of interest" description="Disordered" evidence="1">
    <location>
        <begin position="264"/>
        <end position="329"/>
    </location>
</feature>
<evidence type="ECO:0000313" key="3">
    <source>
        <dbReference type="Proteomes" id="UP000007801"/>
    </source>
</evidence>
<dbReference type="GeneID" id="6507233"/>
<name>B3M3G8_DROAN</name>
<proteinExistence type="predicted"/>
<evidence type="ECO:0000313" key="2">
    <source>
        <dbReference type="EMBL" id="EDV39229.1"/>
    </source>
</evidence>
<organism evidence="2 3">
    <name type="scientific">Drosophila ananassae</name>
    <name type="common">Fruit fly</name>
    <dbReference type="NCBI Taxonomy" id="7217"/>
    <lineage>
        <taxon>Eukaryota</taxon>
        <taxon>Metazoa</taxon>
        <taxon>Ecdysozoa</taxon>
        <taxon>Arthropoda</taxon>
        <taxon>Hexapoda</taxon>
        <taxon>Insecta</taxon>
        <taxon>Pterygota</taxon>
        <taxon>Neoptera</taxon>
        <taxon>Endopterygota</taxon>
        <taxon>Diptera</taxon>
        <taxon>Brachycera</taxon>
        <taxon>Muscomorpha</taxon>
        <taxon>Ephydroidea</taxon>
        <taxon>Drosophilidae</taxon>
        <taxon>Drosophila</taxon>
        <taxon>Sophophora</taxon>
    </lineage>
</organism>
<dbReference type="OMA" id="NMSARTR"/>
<dbReference type="KEGG" id="dan:6507233"/>
<protein>
    <submittedName>
        <fullName evidence="2">Uncharacterized protein</fullName>
    </submittedName>
</protein>
<dbReference type="EMBL" id="CH902618">
    <property type="protein sequence ID" value="EDV39229.1"/>
    <property type="molecule type" value="Genomic_DNA"/>
</dbReference>
<accession>B3M3G8</accession>